<protein>
    <recommendedName>
        <fullName evidence="3">Protein kinase domain-containing protein</fullName>
    </recommendedName>
</protein>
<accession>A0A5B1CMD4</accession>
<keyword evidence="2" id="KW-1185">Reference proteome</keyword>
<comment type="caution">
    <text evidence="1">The sequence shown here is derived from an EMBL/GenBank/DDBJ whole genome shotgun (WGS) entry which is preliminary data.</text>
</comment>
<evidence type="ECO:0000313" key="2">
    <source>
        <dbReference type="Proteomes" id="UP000322699"/>
    </source>
</evidence>
<reference evidence="1 2" key="1">
    <citation type="submission" date="2019-08" db="EMBL/GenBank/DDBJ databases">
        <title>Deep-cultivation of Planctomycetes and their phenomic and genomic characterization uncovers novel biology.</title>
        <authorList>
            <person name="Wiegand S."/>
            <person name="Jogler M."/>
            <person name="Boedeker C."/>
            <person name="Pinto D."/>
            <person name="Vollmers J."/>
            <person name="Rivas-Marin E."/>
            <person name="Kohn T."/>
            <person name="Peeters S.H."/>
            <person name="Heuer A."/>
            <person name="Rast P."/>
            <person name="Oberbeckmann S."/>
            <person name="Bunk B."/>
            <person name="Jeske O."/>
            <person name="Meyerdierks A."/>
            <person name="Storesund J.E."/>
            <person name="Kallscheuer N."/>
            <person name="Luecker S."/>
            <person name="Lage O.M."/>
            <person name="Pohl T."/>
            <person name="Merkel B.J."/>
            <person name="Hornburger P."/>
            <person name="Mueller R.-W."/>
            <person name="Bruemmer F."/>
            <person name="Labrenz M."/>
            <person name="Spormann A.M."/>
            <person name="Op Den Camp H."/>
            <person name="Overmann J."/>
            <person name="Amann R."/>
            <person name="Jetten M.S.M."/>
            <person name="Mascher T."/>
            <person name="Medema M.H."/>
            <person name="Devos D.P."/>
            <person name="Kaster A.-K."/>
            <person name="Ovreas L."/>
            <person name="Rohde M."/>
            <person name="Galperin M.Y."/>
            <person name="Jogler C."/>
        </authorList>
    </citation>
    <scope>NUCLEOTIDE SEQUENCE [LARGE SCALE GENOMIC DNA]</scope>
    <source>
        <strain evidence="1 2">LF1</strain>
    </source>
</reference>
<evidence type="ECO:0008006" key="3">
    <source>
        <dbReference type="Google" id="ProtNLM"/>
    </source>
</evidence>
<evidence type="ECO:0000313" key="1">
    <source>
        <dbReference type="EMBL" id="KAA1260513.1"/>
    </source>
</evidence>
<dbReference type="AlphaFoldDB" id="A0A5B1CMD4"/>
<organism evidence="1 2">
    <name type="scientific">Rubripirellula obstinata</name>
    <dbReference type="NCBI Taxonomy" id="406547"/>
    <lineage>
        <taxon>Bacteria</taxon>
        <taxon>Pseudomonadati</taxon>
        <taxon>Planctomycetota</taxon>
        <taxon>Planctomycetia</taxon>
        <taxon>Pirellulales</taxon>
        <taxon>Pirellulaceae</taxon>
        <taxon>Rubripirellula</taxon>
    </lineage>
</organism>
<proteinExistence type="predicted"/>
<dbReference type="EMBL" id="VRLW01000001">
    <property type="protein sequence ID" value="KAA1260513.1"/>
    <property type="molecule type" value="Genomic_DNA"/>
</dbReference>
<dbReference type="OrthoDB" id="276211at2"/>
<dbReference type="Proteomes" id="UP000322699">
    <property type="component" value="Unassembled WGS sequence"/>
</dbReference>
<gene>
    <name evidence="1" type="ORF">LF1_30530</name>
</gene>
<dbReference type="RefSeq" id="WP_068258088.1">
    <property type="nucleotide sequence ID" value="NZ_LWSK01000002.1"/>
</dbReference>
<name>A0A5B1CMD4_9BACT</name>
<sequence>MDDSNDLLEKANEYAASNRISLEENLLGFGQDGSVYRSSRDTAVKSFYRERNYFTERDCYFRLMDLDWISVGDFTIPRFVNHDDELMIVEMNIVSPPYLIDFGKAHLDRRPDFSDEVMDDYYREREELFEPDQWPIVLEAVSDLESIGIYYLDLRPSNVRFRES</sequence>